<dbReference type="AlphaFoldDB" id="E0RYJ7"/>
<feature type="transmembrane region" description="Helical" evidence="5">
    <location>
        <begin position="188"/>
        <end position="208"/>
    </location>
</feature>
<proteinExistence type="predicted"/>
<comment type="subcellular location">
    <subcellularLocation>
        <location evidence="1">Membrane</location>
        <topology evidence="1">Multi-pass membrane protein</topology>
    </subcellularLocation>
</comment>
<feature type="transmembrane region" description="Helical" evidence="5">
    <location>
        <begin position="320"/>
        <end position="338"/>
    </location>
</feature>
<organism evidence="6 7">
    <name type="scientific">Butyrivibrio proteoclasticus (strain ATCC 51982 / DSM 14932 / B316)</name>
    <name type="common">Clostridium proteoclasticum</name>
    <dbReference type="NCBI Taxonomy" id="515622"/>
    <lineage>
        <taxon>Bacteria</taxon>
        <taxon>Bacillati</taxon>
        <taxon>Bacillota</taxon>
        <taxon>Clostridia</taxon>
        <taxon>Lachnospirales</taxon>
        <taxon>Lachnospiraceae</taxon>
        <taxon>Butyrivibrio</taxon>
    </lineage>
</organism>
<feature type="transmembrane region" description="Helical" evidence="5">
    <location>
        <begin position="156"/>
        <end position="181"/>
    </location>
</feature>
<sequence length="440" mass="48047">MEKRENPLEYIIEHIPEVDLVGRIRVLGRWLFLGCLTGLIVGVIGTAFYYGVVWATAFRKGHDLIILALPFAGLFIVFMYRLCKDYEDRGTNLVIRSIQEGDNLPITKAPLIFISTVLTHLFGGSTGRESAALQMGGSLGYNLGKLFKLKEGNIKIITMCGMSAAFSALFGTPMTAAFMAMEIENVGVMYYSALVPCVISALTAQGIAKILGVSAEVFTVTIVPAFDVYNAVFTGILGILCAVVSVLFCQTLKFAGRNYKKFFPNPYVRVFVGGCIVVALTYLMGIRIDGSGFHYVQGIRYYNGAGMDVIEMAIKGEAPYMAFLFKIIFTALTLGAGYKGGEIVPSLYIGATFGCLYSQLFGFDPALCAAIGMGALFCGVTNCPISSLFICFELFGFKGMPYYLLAVALSYTFSGYSSLYSSQKIAYSKFHNKYVNRETK</sequence>
<evidence type="ECO:0000313" key="7">
    <source>
        <dbReference type="Proteomes" id="UP000001299"/>
    </source>
</evidence>
<dbReference type="PANTHER" id="PTHR43427">
    <property type="entry name" value="CHLORIDE CHANNEL PROTEIN CLC-E"/>
    <property type="match status" value="1"/>
</dbReference>
<feature type="transmembrane region" description="Helical" evidence="5">
    <location>
        <begin position="104"/>
        <end position="123"/>
    </location>
</feature>
<dbReference type="STRING" id="515622.bpr_I0330"/>
<evidence type="ECO:0000256" key="3">
    <source>
        <dbReference type="ARBA" id="ARBA00022989"/>
    </source>
</evidence>
<gene>
    <name evidence="6" type="ordered locus">bpr_I0330</name>
</gene>
<dbReference type="InterPro" id="IPR014743">
    <property type="entry name" value="Cl-channel_core"/>
</dbReference>
<dbReference type="InterPro" id="IPR001807">
    <property type="entry name" value="ClC"/>
</dbReference>
<dbReference type="Gene3D" id="1.10.3080.10">
    <property type="entry name" value="Clc chloride channel"/>
    <property type="match status" value="1"/>
</dbReference>
<dbReference type="SUPFAM" id="SSF81340">
    <property type="entry name" value="Clc chloride channel"/>
    <property type="match status" value="1"/>
</dbReference>
<dbReference type="PRINTS" id="PR00762">
    <property type="entry name" value="CLCHANNEL"/>
</dbReference>
<dbReference type="KEGG" id="bpb:bpr_I0330"/>
<feature type="transmembrane region" description="Helical" evidence="5">
    <location>
        <begin position="345"/>
        <end position="363"/>
    </location>
</feature>
<keyword evidence="2 5" id="KW-0812">Transmembrane</keyword>
<dbReference type="EMBL" id="CP001810">
    <property type="protein sequence ID" value="ADL33078.1"/>
    <property type="molecule type" value="Genomic_DNA"/>
</dbReference>
<evidence type="ECO:0000256" key="5">
    <source>
        <dbReference type="SAM" id="Phobius"/>
    </source>
</evidence>
<evidence type="ECO:0000313" key="6">
    <source>
        <dbReference type="EMBL" id="ADL33078.1"/>
    </source>
</evidence>
<evidence type="ECO:0000256" key="2">
    <source>
        <dbReference type="ARBA" id="ARBA00022692"/>
    </source>
</evidence>
<dbReference type="RefSeq" id="WP_013279735.1">
    <property type="nucleotide sequence ID" value="NC_014387.1"/>
</dbReference>
<dbReference type="Pfam" id="PF00654">
    <property type="entry name" value="Voltage_CLC"/>
    <property type="match status" value="1"/>
</dbReference>
<dbReference type="HOGENOM" id="CLU_015263_1_1_9"/>
<evidence type="ECO:0000256" key="4">
    <source>
        <dbReference type="ARBA" id="ARBA00023136"/>
    </source>
</evidence>
<reference evidence="6 7" key="1">
    <citation type="journal article" date="2010" name="PLoS ONE">
        <title>The glycobiome of the rumen bacterium Butyrivibrio proteoclasticus B316(T) highlights adaptation to a polysaccharide-rich environment.</title>
        <authorList>
            <person name="Kelly W.J."/>
            <person name="Leahy S.C."/>
            <person name="Altermann E."/>
            <person name="Yeoman C.J."/>
            <person name="Dunne J.C."/>
            <person name="Kong Z."/>
            <person name="Pacheco D.M."/>
            <person name="Li D."/>
            <person name="Noel S.J."/>
            <person name="Moon C.D."/>
            <person name="Cookson A.L."/>
            <person name="Attwood G.T."/>
        </authorList>
    </citation>
    <scope>NUCLEOTIDE SEQUENCE [LARGE SCALE GENOMIC DNA]</scope>
    <source>
        <strain evidence="7">ATCC 51982 / DSM 14932 / B316</strain>
    </source>
</reference>
<keyword evidence="3 5" id="KW-1133">Transmembrane helix</keyword>
<feature type="transmembrane region" description="Helical" evidence="5">
    <location>
        <begin position="369"/>
        <end position="395"/>
    </location>
</feature>
<name>E0RYJ7_BUTPB</name>
<dbReference type="GO" id="GO:0015108">
    <property type="term" value="F:chloride transmembrane transporter activity"/>
    <property type="evidence" value="ECO:0007669"/>
    <property type="project" value="InterPro"/>
</dbReference>
<dbReference type="Proteomes" id="UP000001299">
    <property type="component" value="Chromosome 1"/>
</dbReference>
<dbReference type="GO" id="GO:0016020">
    <property type="term" value="C:membrane"/>
    <property type="evidence" value="ECO:0007669"/>
    <property type="project" value="UniProtKB-SubCell"/>
</dbReference>
<keyword evidence="7" id="KW-1185">Reference proteome</keyword>
<dbReference type="InterPro" id="IPR050368">
    <property type="entry name" value="ClC-type_chloride_channel"/>
</dbReference>
<accession>E0RYJ7</accession>
<feature type="transmembrane region" description="Helical" evidence="5">
    <location>
        <begin position="228"/>
        <end position="249"/>
    </location>
</feature>
<feature type="transmembrane region" description="Helical" evidence="5">
    <location>
        <begin position="270"/>
        <end position="288"/>
    </location>
</feature>
<keyword evidence="4 5" id="KW-0472">Membrane</keyword>
<dbReference type="PANTHER" id="PTHR43427:SF12">
    <property type="entry name" value="CHLORIDE TRANSPORTER"/>
    <property type="match status" value="1"/>
</dbReference>
<evidence type="ECO:0000256" key="1">
    <source>
        <dbReference type="ARBA" id="ARBA00004141"/>
    </source>
</evidence>
<feature type="transmembrane region" description="Helical" evidence="5">
    <location>
        <begin position="30"/>
        <end position="52"/>
    </location>
</feature>
<protein>
    <submittedName>
        <fullName evidence="6">Voltage gated chloride channel protein</fullName>
    </submittedName>
</protein>
<feature type="transmembrane region" description="Helical" evidence="5">
    <location>
        <begin position="402"/>
        <end position="420"/>
    </location>
</feature>
<dbReference type="eggNOG" id="COG0038">
    <property type="taxonomic scope" value="Bacteria"/>
</dbReference>
<feature type="transmembrane region" description="Helical" evidence="5">
    <location>
        <begin position="64"/>
        <end position="83"/>
    </location>
</feature>